<reference evidence="6 7" key="1">
    <citation type="submission" date="2024-06" db="EMBL/GenBank/DDBJ databases">
        <title>Complete genome of Phlyctema vagabunda strain 19-DSS-EL-015.</title>
        <authorList>
            <person name="Fiorenzani C."/>
        </authorList>
    </citation>
    <scope>NUCLEOTIDE SEQUENCE [LARGE SCALE GENOMIC DNA]</scope>
    <source>
        <strain evidence="6 7">19-DSS-EL-015</strain>
    </source>
</reference>
<accession>A0ABR4PN34</accession>
<organism evidence="6 7">
    <name type="scientific">Phlyctema vagabunda</name>
    <dbReference type="NCBI Taxonomy" id="108571"/>
    <lineage>
        <taxon>Eukaryota</taxon>
        <taxon>Fungi</taxon>
        <taxon>Dikarya</taxon>
        <taxon>Ascomycota</taxon>
        <taxon>Pezizomycotina</taxon>
        <taxon>Leotiomycetes</taxon>
        <taxon>Helotiales</taxon>
        <taxon>Dermateaceae</taxon>
        <taxon>Phlyctema</taxon>
    </lineage>
</organism>
<dbReference type="SUPFAM" id="SSF51735">
    <property type="entry name" value="NAD(P)-binding Rossmann-fold domains"/>
    <property type="match status" value="1"/>
</dbReference>
<evidence type="ECO:0000313" key="7">
    <source>
        <dbReference type="Proteomes" id="UP001629113"/>
    </source>
</evidence>
<protein>
    <submittedName>
        <fullName evidence="6">Alcohol dehydrogenase</fullName>
    </submittedName>
</protein>
<dbReference type="InterPro" id="IPR036291">
    <property type="entry name" value="NAD(P)-bd_dom_sf"/>
</dbReference>
<keyword evidence="2" id="KW-0479">Metal-binding</keyword>
<evidence type="ECO:0000256" key="4">
    <source>
        <dbReference type="ARBA" id="ARBA00023002"/>
    </source>
</evidence>
<sequence>MLCAGVTTYAALRKSNAKSGQWVVIVGAGGGLGHIACQIGSRGMALRIIGIDHPSKEKLAMDCGAEGFVDITKFDDDTIGKEVKRLTGGLGASAVIVCTASNGAYAQATSYLRFGGTLVCVGMPEGDMVPIAGAFPSLMVANAWKIRGSTVGNQREALEVLDMAARGIVKTKFRLETMDKLTEVFEEMSAGKMQGRVVLDLQ</sequence>
<evidence type="ECO:0000256" key="1">
    <source>
        <dbReference type="ARBA" id="ARBA00001947"/>
    </source>
</evidence>
<dbReference type="Proteomes" id="UP001629113">
    <property type="component" value="Unassembled WGS sequence"/>
</dbReference>
<evidence type="ECO:0000259" key="5">
    <source>
        <dbReference type="Pfam" id="PF00107"/>
    </source>
</evidence>
<dbReference type="Gene3D" id="3.90.180.10">
    <property type="entry name" value="Medium-chain alcohol dehydrogenases, catalytic domain"/>
    <property type="match status" value="1"/>
</dbReference>
<keyword evidence="4" id="KW-0560">Oxidoreductase</keyword>
<evidence type="ECO:0000313" key="6">
    <source>
        <dbReference type="EMBL" id="KAL3424734.1"/>
    </source>
</evidence>
<comment type="caution">
    <text evidence="6">The sequence shown here is derived from an EMBL/GenBank/DDBJ whole genome shotgun (WGS) entry which is preliminary data.</text>
</comment>
<comment type="cofactor">
    <cofactor evidence="1">
        <name>Zn(2+)</name>
        <dbReference type="ChEBI" id="CHEBI:29105"/>
    </cofactor>
</comment>
<keyword evidence="3" id="KW-0862">Zinc</keyword>
<proteinExistence type="predicted"/>
<name>A0ABR4PN34_9HELO</name>
<dbReference type="Pfam" id="PF00107">
    <property type="entry name" value="ADH_zinc_N"/>
    <property type="match status" value="1"/>
</dbReference>
<evidence type="ECO:0000256" key="2">
    <source>
        <dbReference type="ARBA" id="ARBA00022723"/>
    </source>
</evidence>
<keyword evidence="7" id="KW-1185">Reference proteome</keyword>
<dbReference type="InterPro" id="IPR013149">
    <property type="entry name" value="ADH-like_C"/>
</dbReference>
<dbReference type="PANTHER" id="PTHR42940">
    <property type="entry name" value="ALCOHOL DEHYDROGENASE 1-RELATED"/>
    <property type="match status" value="1"/>
</dbReference>
<dbReference type="PANTHER" id="PTHR42940:SF5">
    <property type="entry name" value="ALCOHOL DEHYDROGENASE 2"/>
    <property type="match status" value="1"/>
</dbReference>
<dbReference type="Gene3D" id="3.40.50.720">
    <property type="entry name" value="NAD(P)-binding Rossmann-like Domain"/>
    <property type="match status" value="1"/>
</dbReference>
<evidence type="ECO:0000256" key="3">
    <source>
        <dbReference type="ARBA" id="ARBA00022833"/>
    </source>
</evidence>
<gene>
    <name evidence="6" type="ORF">PVAG01_04015</name>
</gene>
<feature type="domain" description="Alcohol dehydrogenase-like C-terminal" evidence="5">
    <location>
        <begin position="31"/>
        <end position="165"/>
    </location>
</feature>
<dbReference type="EMBL" id="JBFCZG010000003">
    <property type="protein sequence ID" value="KAL3424734.1"/>
    <property type="molecule type" value="Genomic_DNA"/>
</dbReference>